<accession>A0A1G8ZLN6</accession>
<name>A0A1G8ZLN6_9FLAO</name>
<dbReference type="STRING" id="1128970.SAMN04487935_2637"/>
<dbReference type="AlphaFoldDB" id="A0A1G8ZLN6"/>
<dbReference type="EMBL" id="FNEZ01000004">
    <property type="protein sequence ID" value="SDK15524.1"/>
    <property type="molecule type" value="Genomic_DNA"/>
</dbReference>
<gene>
    <name evidence="1" type="ORF">SAMN04487935_2637</name>
</gene>
<evidence type="ECO:0000313" key="1">
    <source>
        <dbReference type="EMBL" id="SDK15524.1"/>
    </source>
</evidence>
<dbReference type="Proteomes" id="UP000199580">
    <property type="component" value="Unassembled WGS sequence"/>
</dbReference>
<keyword evidence="2" id="KW-1185">Reference proteome</keyword>
<protein>
    <submittedName>
        <fullName evidence="1">Uncharacterized protein</fullName>
    </submittedName>
</protein>
<sequence length="44" mass="5022">MVLDMAWKSEVLILDLANQTNKTLPHESIYVDAACRIRGTFDQN</sequence>
<proteinExistence type="predicted"/>
<reference evidence="1 2" key="1">
    <citation type="submission" date="2016-10" db="EMBL/GenBank/DDBJ databases">
        <authorList>
            <person name="de Groot N.N."/>
        </authorList>
    </citation>
    <scope>NUCLEOTIDE SEQUENCE [LARGE SCALE GENOMIC DNA]</scope>
    <source>
        <strain evidence="1 2">CGMCC 1.10076</strain>
    </source>
</reference>
<organism evidence="1 2">
    <name type="scientific">Flavobacterium noncentrifugens</name>
    <dbReference type="NCBI Taxonomy" id="1128970"/>
    <lineage>
        <taxon>Bacteria</taxon>
        <taxon>Pseudomonadati</taxon>
        <taxon>Bacteroidota</taxon>
        <taxon>Flavobacteriia</taxon>
        <taxon>Flavobacteriales</taxon>
        <taxon>Flavobacteriaceae</taxon>
        <taxon>Flavobacterium</taxon>
    </lineage>
</organism>
<evidence type="ECO:0000313" key="2">
    <source>
        <dbReference type="Proteomes" id="UP000199580"/>
    </source>
</evidence>